<dbReference type="InterPro" id="IPR032710">
    <property type="entry name" value="NTF2-like_dom_sf"/>
</dbReference>
<dbReference type="Pfam" id="PF12680">
    <property type="entry name" value="SnoaL_2"/>
    <property type="match status" value="1"/>
</dbReference>
<proteinExistence type="predicted"/>
<dbReference type="EMBL" id="JACIBS010000001">
    <property type="protein sequence ID" value="MBB3664305.1"/>
    <property type="molecule type" value="Genomic_DNA"/>
</dbReference>
<dbReference type="RefSeq" id="WP_183783923.1">
    <property type="nucleotide sequence ID" value="NZ_JACIBS010000001.1"/>
</dbReference>
<reference evidence="2 3" key="1">
    <citation type="submission" date="2020-08" db="EMBL/GenBank/DDBJ databases">
        <title>Sequencing the genomes of 1000 actinobacteria strains.</title>
        <authorList>
            <person name="Klenk H.-P."/>
        </authorList>
    </citation>
    <scope>NUCLEOTIDE SEQUENCE [LARGE SCALE GENOMIC DNA]</scope>
    <source>
        <strain evidence="2 3">DSM 45267</strain>
    </source>
</reference>
<evidence type="ECO:0000313" key="2">
    <source>
        <dbReference type="EMBL" id="MBB3664305.1"/>
    </source>
</evidence>
<dbReference type="InterPro" id="IPR037401">
    <property type="entry name" value="SnoaL-like"/>
</dbReference>
<accession>A0A839XWZ5</accession>
<dbReference type="Gene3D" id="3.10.450.50">
    <property type="match status" value="1"/>
</dbReference>
<dbReference type="AlphaFoldDB" id="A0A839XWZ5"/>
<sequence>MGVTVCWDVDSEQPPARVAALRSMEAVAAGDKQRWLNLFDPAAVIEDPVGPSPFDEEGKGHHGAEGISAFWDLTIAHVQRFEFVVRDSHAGGDEVANVATITTFFDGGYRVDTDCVIVYRAGSDGRLLSVRAFWETDRAAATARQVDDDTSL</sequence>
<dbReference type="SUPFAM" id="SSF54427">
    <property type="entry name" value="NTF2-like"/>
    <property type="match status" value="1"/>
</dbReference>
<comment type="caution">
    <text evidence="2">The sequence shown here is derived from an EMBL/GenBank/DDBJ whole genome shotgun (WGS) entry which is preliminary data.</text>
</comment>
<evidence type="ECO:0000313" key="3">
    <source>
        <dbReference type="Proteomes" id="UP000564573"/>
    </source>
</evidence>
<feature type="domain" description="SnoaL-like" evidence="1">
    <location>
        <begin position="22"/>
        <end position="127"/>
    </location>
</feature>
<keyword evidence="2" id="KW-0413">Isomerase</keyword>
<organism evidence="2 3">
    <name type="scientific">Prauserella sediminis</name>
    <dbReference type="NCBI Taxonomy" id="577680"/>
    <lineage>
        <taxon>Bacteria</taxon>
        <taxon>Bacillati</taxon>
        <taxon>Actinomycetota</taxon>
        <taxon>Actinomycetes</taxon>
        <taxon>Pseudonocardiales</taxon>
        <taxon>Pseudonocardiaceae</taxon>
        <taxon>Prauserella</taxon>
        <taxon>Prauserella salsuginis group</taxon>
    </lineage>
</organism>
<name>A0A839XWZ5_9PSEU</name>
<evidence type="ECO:0000259" key="1">
    <source>
        <dbReference type="Pfam" id="PF12680"/>
    </source>
</evidence>
<keyword evidence="3" id="KW-1185">Reference proteome</keyword>
<dbReference type="Proteomes" id="UP000564573">
    <property type="component" value="Unassembled WGS sequence"/>
</dbReference>
<gene>
    <name evidence="2" type="ORF">FB384_003209</name>
</gene>
<dbReference type="GO" id="GO:0016853">
    <property type="term" value="F:isomerase activity"/>
    <property type="evidence" value="ECO:0007669"/>
    <property type="project" value="UniProtKB-KW"/>
</dbReference>
<protein>
    <submittedName>
        <fullName evidence="2">Ketosteroid isomerase-like protein</fullName>
    </submittedName>
</protein>